<dbReference type="RefSeq" id="WP_157288768.1">
    <property type="nucleotide sequence ID" value="NZ_WQRF01000001.1"/>
</dbReference>
<keyword evidence="3" id="KW-1003">Cell membrane</keyword>
<feature type="transmembrane region" description="Helical" evidence="7">
    <location>
        <begin position="408"/>
        <end position="428"/>
    </location>
</feature>
<keyword evidence="9" id="KW-1185">Reference proteome</keyword>
<reference evidence="8 9" key="1">
    <citation type="submission" date="2019-12" db="EMBL/GenBank/DDBJ databases">
        <title>Devosia maris sp. nov., isolated from the deep seawater.</title>
        <authorList>
            <person name="Liu Y."/>
        </authorList>
    </citation>
    <scope>NUCLEOTIDE SEQUENCE [LARGE SCALE GENOMIC DNA]</scope>
    <source>
        <strain evidence="8 9">L53-10-65</strain>
    </source>
</reference>
<feature type="transmembrane region" description="Helical" evidence="7">
    <location>
        <begin position="220"/>
        <end position="244"/>
    </location>
</feature>
<organism evidence="8 9">
    <name type="scientific">Devosia marina</name>
    <dbReference type="NCBI Taxonomy" id="2683198"/>
    <lineage>
        <taxon>Bacteria</taxon>
        <taxon>Pseudomonadati</taxon>
        <taxon>Pseudomonadota</taxon>
        <taxon>Alphaproteobacteria</taxon>
        <taxon>Hyphomicrobiales</taxon>
        <taxon>Devosiaceae</taxon>
        <taxon>Devosia</taxon>
    </lineage>
</organism>
<evidence type="ECO:0000256" key="4">
    <source>
        <dbReference type="ARBA" id="ARBA00022692"/>
    </source>
</evidence>
<evidence type="ECO:0000256" key="5">
    <source>
        <dbReference type="ARBA" id="ARBA00022989"/>
    </source>
</evidence>
<proteinExistence type="inferred from homology"/>
<keyword evidence="5 7" id="KW-1133">Transmembrane helix</keyword>
<evidence type="ECO:0000313" key="8">
    <source>
        <dbReference type="EMBL" id="MVS97606.1"/>
    </source>
</evidence>
<comment type="similarity">
    <text evidence="2">Belongs to the chromate ion transporter (CHR) (TC 2.A.51) family.</text>
</comment>
<evidence type="ECO:0000313" key="9">
    <source>
        <dbReference type="Proteomes" id="UP000438106"/>
    </source>
</evidence>
<keyword evidence="4 7" id="KW-0812">Transmembrane</keyword>
<evidence type="ECO:0000256" key="1">
    <source>
        <dbReference type="ARBA" id="ARBA00004651"/>
    </source>
</evidence>
<dbReference type="InterPro" id="IPR014047">
    <property type="entry name" value="Chr_Tranpt_l_chain"/>
</dbReference>
<keyword evidence="6 7" id="KW-0472">Membrane</keyword>
<sequence>MNDNSPPAHPSFAQALRVWAKIGVLSFGGPAGQIALMHKELVEDRRWISEARFLHALNYCMLLPGPEAQQLATYVGWLLHGWRGGVAAGVLFVLPGFAVILALATGYALFQQLDWVESIFFGLKAAVLAVVIEALLRVARRALKNALSYGLAVGAFVALFFFAVPFPVVVLVAGLTGYGVAKRRPDLLSGGGHKPSGAAQDASAVIDDTSIHVSPSWGRALAVTSIWGGLWIAPLLVVGMIWGWGNTFADIFLFFSQMAVVTFGGAYAVLAYVASEAVGTFGWLQAGEMLDGLALAETTPGPLVLVLSFVGYIAGFRSSLGLDPLWGGVLGASLATWVTFVPCFLWIFLGAPYIERLRSNVALAGALAAITAAVVGVIFNLALWFALHVIFDEVGRIEASIISMAWPVWGTLNWSALALTVLAAISLFFLHWGVLRTLALSALAGLLLQLLV</sequence>
<feature type="transmembrane region" description="Helical" evidence="7">
    <location>
        <begin position="115"/>
        <end position="136"/>
    </location>
</feature>
<dbReference type="EMBL" id="WQRF01000001">
    <property type="protein sequence ID" value="MVS97606.1"/>
    <property type="molecule type" value="Genomic_DNA"/>
</dbReference>
<dbReference type="AlphaFoldDB" id="A0A7X3FND8"/>
<comment type="subcellular location">
    <subcellularLocation>
        <location evidence="1">Cell membrane</location>
        <topology evidence="1">Multi-pass membrane protein</topology>
    </subcellularLocation>
</comment>
<feature type="transmembrane region" description="Helical" evidence="7">
    <location>
        <begin position="361"/>
        <end position="387"/>
    </location>
</feature>
<dbReference type="NCBIfam" id="TIGR00937">
    <property type="entry name" value="2A51"/>
    <property type="match status" value="1"/>
</dbReference>
<accession>A0A7X3FND8</accession>
<evidence type="ECO:0000256" key="2">
    <source>
        <dbReference type="ARBA" id="ARBA00005262"/>
    </source>
</evidence>
<dbReference type="Proteomes" id="UP000438106">
    <property type="component" value="Unassembled WGS sequence"/>
</dbReference>
<feature type="transmembrane region" description="Helical" evidence="7">
    <location>
        <begin position="325"/>
        <end position="349"/>
    </location>
</feature>
<evidence type="ECO:0000256" key="7">
    <source>
        <dbReference type="SAM" id="Phobius"/>
    </source>
</evidence>
<feature type="transmembrane region" description="Helical" evidence="7">
    <location>
        <begin position="293"/>
        <end position="313"/>
    </location>
</feature>
<dbReference type="Pfam" id="PF02417">
    <property type="entry name" value="Chromate_transp"/>
    <property type="match status" value="2"/>
</dbReference>
<feature type="transmembrane region" description="Helical" evidence="7">
    <location>
        <begin position="251"/>
        <end position="273"/>
    </location>
</feature>
<feature type="transmembrane region" description="Helical" evidence="7">
    <location>
        <begin position="148"/>
        <end position="181"/>
    </location>
</feature>
<feature type="transmembrane region" description="Helical" evidence="7">
    <location>
        <begin position="86"/>
        <end position="109"/>
    </location>
</feature>
<evidence type="ECO:0000256" key="6">
    <source>
        <dbReference type="ARBA" id="ARBA00023136"/>
    </source>
</evidence>
<name>A0A7X3FND8_9HYPH</name>
<dbReference type="GO" id="GO:0015109">
    <property type="term" value="F:chromate transmembrane transporter activity"/>
    <property type="evidence" value="ECO:0007669"/>
    <property type="project" value="InterPro"/>
</dbReference>
<comment type="caution">
    <text evidence="8">The sequence shown here is derived from an EMBL/GenBank/DDBJ whole genome shotgun (WGS) entry which is preliminary data.</text>
</comment>
<dbReference type="InterPro" id="IPR003370">
    <property type="entry name" value="Chromate_transpt"/>
</dbReference>
<gene>
    <name evidence="8" type="primary">chrA</name>
    <name evidence="8" type="ORF">GO014_01005</name>
</gene>
<dbReference type="GO" id="GO:0005886">
    <property type="term" value="C:plasma membrane"/>
    <property type="evidence" value="ECO:0007669"/>
    <property type="project" value="UniProtKB-SubCell"/>
</dbReference>
<protein>
    <submittedName>
        <fullName evidence="8">Chromate efflux transporter</fullName>
    </submittedName>
</protein>
<dbReference type="PIRSF" id="PIRSF004810">
    <property type="entry name" value="ChrA"/>
    <property type="match status" value="1"/>
</dbReference>
<evidence type="ECO:0000256" key="3">
    <source>
        <dbReference type="ARBA" id="ARBA00022475"/>
    </source>
</evidence>
<dbReference type="PANTHER" id="PTHR33567">
    <property type="entry name" value="CHROMATE ION TRANSPORTER (EUROFUNG)"/>
    <property type="match status" value="1"/>
</dbReference>
<dbReference type="PANTHER" id="PTHR33567:SF3">
    <property type="entry name" value="CHROMATE ION TRANSPORTER (EUROFUNG)"/>
    <property type="match status" value="1"/>
</dbReference>